<proteinExistence type="predicted"/>
<evidence type="ECO:0000313" key="2">
    <source>
        <dbReference type="EMBL" id="GAA2040154.1"/>
    </source>
</evidence>
<evidence type="ECO:0000313" key="3">
    <source>
        <dbReference type="Proteomes" id="UP001501285"/>
    </source>
</evidence>
<dbReference type="Pfam" id="PF10094">
    <property type="entry name" value="DUF2332"/>
    <property type="match status" value="1"/>
</dbReference>
<protein>
    <submittedName>
        <fullName evidence="2">DUF2332 domain-containing protein</fullName>
    </submittedName>
</protein>
<evidence type="ECO:0000256" key="1">
    <source>
        <dbReference type="SAM" id="MobiDB-lite"/>
    </source>
</evidence>
<dbReference type="EMBL" id="BAAANB010000021">
    <property type="protein sequence ID" value="GAA2040154.1"/>
    <property type="molecule type" value="Genomic_DNA"/>
</dbReference>
<dbReference type="InterPro" id="IPR011200">
    <property type="entry name" value="UCP012608"/>
</dbReference>
<accession>A0ABN2UN29</accession>
<name>A0ABN2UN29_9MICO</name>
<dbReference type="Proteomes" id="UP001501285">
    <property type="component" value="Unassembled WGS sequence"/>
</dbReference>
<gene>
    <name evidence="2" type="ORF">GCM10009740_36260</name>
</gene>
<sequence>MPAPPDQHRSGDEGGGTEPERLDRVRRRFREFGSEYASLPLYGAVSRSVAEDPPTAELLVAAQPGQARPVLWFAALHDLVLRQPDVRAARWYANVVGRDSLAAGDPWPGVRATVLEHAEELRHLIATRTTQTNEVNRSVYLAAGLAAAGRLSGEGSPAPAPAVAPVALVELGASAGLLLGLDRYRVTTVTTDGNRSSVGDAASPVRCEGLDRSVGHRALGPLPQVLGRAGVDREPVDLEDEDAVRWLLACLWPDVPGRVERFRTARQLMRSRPPLVLQGDLVGDVARGVDAAREQARGVGGVEHVVVYSSWALTYVDRDRRAALAQNLAGIAGTVPRLTWLTAEPPGCVPGLPDDDPRTEGAPTVLGLRTWVAGVEAEPRLVGVAHPHGAWVDTW</sequence>
<comment type="caution">
    <text evidence="2">The sequence shown here is derived from an EMBL/GenBank/DDBJ whole genome shotgun (WGS) entry which is preliminary data.</text>
</comment>
<organism evidence="2 3">
    <name type="scientific">Terrabacter terrae</name>
    <dbReference type="NCBI Taxonomy" id="318434"/>
    <lineage>
        <taxon>Bacteria</taxon>
        <taxon>Bacillati</taxon>
        <taxon>Actinomycetota</taxon>
        <taxon>Actinomycetes</taxon>
        <taxon>Micrococcales</taxon>
        <taxon>Intrasporangiaceae</taxon>
        <taxon>Terrabacter</taxon>
    </lineage>
</organism>
<reference evidence="2 3" key="1">
    <citation type="journal article" date="2019" name="Int. J. Syst. Evol. Microbiol.">
        <title>The Global Catalogue of Microorganisms (GCM) 10K type strain sequencing project: providing services to taxonomists for standard genome sequencing and annotation.</title>
        <authorList>
            <consortium name="The Broad Institute Genomics Platform"/>
            <consortium name="The Broad Institute Genome Sequencing Center for Infectious Disease"/>
            <person name="Wu L."/>
            <person name="Ma J."/>
        </authorList>
    </citation>
    <scope>NUCLEOTIDE SEQUENCE [LARGE SCALE GENOMIC DNA]</scope>
    <source>
        <strain evidence="2 3">JCM 14283</strain>
    </source>
</reference>
<feature type="region of interest" description="Disordered" evidence="1">
    <location>
        <begin position="1"/>
        <end position="23"/>
    </location>
</feature>
<dbReference type="RefSeq" id="WP_343993935.1">
    <property type="nucleotide sequence ID" value="NZ_BAAANB010000021.1"/>
</dbReference>
<keyword evidence="3" id="KW-1185">Reference proteome</keyword>